<dbReference type="EMBL" id="CP072753">
    <property type="protein sequence ID" value="QUC17449.1"/>
    <property type="molecule type" value="Genomic_DNA"/>
</dbReference>
<keyword evidence="2" id="KW-0472">Membrane</keyword>
<accession>A0A063BUE9</accession>
<dbReference type="Proteomes" id="UP000054053">
    <property type="component" value="Unassembled WGS sequence"/>
</dbReference>
<dbReference type="EMBL" id="BBTG02000007">
    <property type="protein sequence ID" value="GAO13681.1"/>
    <property type="molecule type" value="Genomic_DNA"/>
</dbReference>
<protein>
    <submittedName>
        <fullName evidence="3">Uncharacterized protein</fullName>
    </submittedName>
</protein>
<reference evidence="6" key="2">
    <citation type="journal article" date="2016" name="Genome Announc.">
        <title>Genome sequence of Ustilaginoidea virens IPU010, a rice pathogenic fungus causing false smut.</title>
        <authorList>
            <person name="Kumagai T."/>
            <person name="Ishii T."/>
            <person name="Terai G."/>
            <person name="Umemura M."/>
            <person name="Machida M."/>
            <person name="Asai K."/>
        </authorList>
    </citation>
    <scope>NUCLEOTIDE SEQUENCE [LARGE SCALE GENOMIC DNA]</scope>
    <source>
        <strain evidence="6">IPU010</strain>
    </source>
</reference>
<dbReference type="RefSeq" id="XP_042995122.1">
    <property type="nucleotide sequence ID" value="XM_043139188.1"/>
</dbReference>
<name>A0A063BUE9_USTVR</name>
<evidence type="ECO:0000313" key="6">
    <source>
        <dbReference type="Proteomes" id="UP000054053"/>
    </source>
</evidence>
<feature type="transmembrane region" description="Helical" evidence="2">
    <location>
        <begin position="137"/>
        <end position="156"/>
    </location>
</feature>
<dbReference type="GeneID" id="66062468"/>
<dbReference type="HOGENOM" id="CLU_1653472_0_0_1"/>
<evidence type="ECO:0000313" key="5">
    <source>
        <dbReference type="Proteomes" id="UP000027002"/>
    </source>
</evidence>
<evidence type="ECO:0000313" key="3">
    <source>
        <dbReference type="EMBL" id="GAO13681.1"/>
    </source>
</evidence>
<reference evidence="3" key="1">
    <citation type="journal article" date="2016" name="Genome Announc.">
        <title>Genome Sequence of Ustilaginoidea virens IPU010, a Rice Pathogenic Fungus Causing False Smut.</title>
        <authorList>
            <person name="Kumagai T."/>
            <person name="Ishii T."/>
            <person name="Terai G."/>
            <person name="Umemura M."/>
            <person name="Machida M."/>
            <person name="Asai K."/>
        </authorList>
    </citation>
    <scope>NUCLEOTIDE SEQUENCE [LARGE SCALE GENOMIC DNA]</scope>
    <source>
        <strain evidence="3">IPU010</strain>
    </source>
</reference>
<dbReference type="AlphaFoldDB" id="A0A063BUE9"/>
<proteinExistence type="predicted"/>
<feature type="compositionally biased region" description="Basic and acidic residues" evidence="1">
    <location>
        <begin position="23"/>
        <end position="36"/>
    </location>
</feature>
<dbReference type="Proteomes" id="UP000027002">
    <property type="component" value="Chromosome 1"/>
</dbReference>
<reference evidence="4" key="3">
    <citation type="submission" date="2020-03" db="EMBL/GenBank/DDBJ databases">
        <title>A mixture of massive structural variations and highly conserved coding sequences in Ustilaginoidea virens genome.</title>
        <authorList>
            <person name="Zhang K."/>
            <person name="Zhao Z."/>
            <person name="Zhang Z."/>
            <person name="Li Y."/>
            <person name="Hsiang T."/>
            <person name="Sun W."/>
        </authorList>
    </citation>
    <scope>NUCLEOTIDE SEQUENCE</scope>
    <source>
        <strain evidence="4">UV-8b</strain>
    </source>
</reference>
<gene>
    <name evidence="4" type="ORF">UV8b_01690</name>
    <name evidence="3" type="ORF">UVI_02017840</name>
</gene>
<keyword evidence="5" id="KW-1185">Reference proteome</keyword>
<keyword evidence="2" id="KW-1133">Transmembrane helix</keyword>
<keyword evidence="2" id="KW-0812">Transmembrane</keyword>
<organism evidence="3 6">
    <name type="scientific">Ustilaginoidea virens</name>
    <name type="common">Rice false smut fungus</name>
    <name type="synonym">Villosiclava virens</name>
    <dbReference type="NCBI Taxonomy" id="1159556"/>
    <lineage>
        <taxon>Eukaryota</taxon>
        <taxon>Fungi</taxon>
        <taxon>Dikarya</taxon>
        <taxon>Ascomycota</taxon>
        <taxon>Pezizomycotina</taxon>
        <taxon>Sordariomycetes</taxon>
        <taxon>Hypocreomycetidae</taxon>
        <taxon>Hypocreales</taxon>
        <taxon>Clavicipitaceae</taxon>
        <taxon>Ustilaginoidea</taxon>
    </lineage>
</organism>
<evidence type="ECO:0000313" key="4">
    <source>
        <dbReference type="EMBL" id="QUC17449.1"/>
    </source>
</evidence>
<evidence type="ECO:0000256" key="2">
    <source>
        <dbReference type="SAM" id="Phobius"/>
    </source>
</evidence>
<evidence type="ECO:0000256" key="1">
    <source>
        <dbReference type="SAM" id="MobiDB-lite"/>
    </source>
</evidence>
<feature type="region of interest" description="Disordered" evidence="1">
    <location>
        <begin position="1"/>
        <end position="66"/>
    </location>
</feature>
<dbReference type="KEGG" id="uvi:66062468"/>
<sequence length="160" mass="16498">MASTPTGVPDPARTDAGSVDPADFDHPDDASEKDLSEIDPSAIKPRPLTPDPRAVAPETPATPRRVGLRETSSWLWAVVAARAKGLGRRHARPDVESQLEMPANAKQSVAAFLVLASLVLSVGAGTAVGLAKRDGGLGLVVSTAVLVVLLVLVKAAKVDA</sequence>
<feature type="transmembrane region" description="Helical" evidence="2">
    <location>
        <begin position="109"/>
        <end position="131"/>
    </location>
</feature>